<gene>
    <name evidence="1" type="ORF">SCARUB_03932</name>
</gene>
<comment type="caution">
    <text evidence="1">The sequence shown here is derived from an EMBL/GenBank/DDBJ whole genome shotgun (WGS) entry which is preliminary data.</text>
</comment>
<proteinExistence type="predicted"/>
<evidence type="ECO:0000313" key="2">
    <source>
        <dbReference type="Proteomes" id="UP000094056"/>
    </source>
</evidence>
<name>A0A1E3X7J2_9BACT</name>
<dbReference type="Proteomes" id="UP000094056">
    <property type="component" value="Unassembled WGS sequence"/>
</dbReference>
<dbReference type="AlphaFoldDB" id="A0A1E3X7J2"/>
<protein>
    <submittedName>
        <fullName evidence="1">Uncharacterized protein</fullName>
    </submittedName>
</protein>
<organism evidence="1 2">
    <name type="scientific">Candidatus Scalindua rubra</name>
    <dbReference type="NCBI Taxonomy" id="1872076"/>
    <lineage>
        <taxon>Bacteria</taxon>
        <taxon>Pseudomonadati</taxon>
        <taxon>Planctomycetota</taxon>
        <taxon>Candidatus Brocadiia</taxon>
        <taxon>Candidatus Brocadiales</taxon>
        <taxon>Candidatus Scalinduaceae</taxon>
        <taxon>Candidatus Scalindua</taxon>
    </lineage>
</organism>
<accession>A0A1E3X7J2</accession>
<reference evidence="1 2" key="1">
    <citation type="submission" date="2016-07" db="EMBL/GenBank/DDBJ databases">
        <title>Draft genome of Scalindua rubra, obtained from a brine-seawater interface in the Red Sea, sheds light on salt adaptation in anammox bacteria.</title>
        <authorList>
            <person name="Speth D.R."/>
            <person name="Lagkouvardos I."/>
            <person name="Wang Y."/>
            <person name="Qian P.-Y."/>
            <person name="Dutilh B.E."/>
            <person name="Jetten M.S."/>
        </authorList>
    </citation>
    <scope>NUCLEOTIDE SEQUENCE [LARGE SCALE GENOMIC DNA]</scope>
    <source>
        <strain evidence="1">BSI-1</strain>
    </source>
</reference>
<dbReference type="EMBL" id="MAYW01000158">
    <property type="protein sequence ID" value="ODS30944.1"/>
    <property type="molecule type" value="Genomic_DNA"/>
</dbReference>
<evidence type="ECO:0000313" key="1">
    <source>
        <dbReference type="EMBL" id="ODS30944.1"/>
    </source>
</evidence>
<sequence length="105" mass="11980">MNKDKIYEALQPERFKSYLKSAFSDAGIVSLELLKDKDKVERAANIAYNKMPVIPYRAIIKVVLGKEGFVKLVLKICDKMLEAKSMDISWLNLDYLKSALPNVKN</sequence>